<dbReference type="PROSITE" id="PS51155">
    <property type="entry name" value="CHIT_BIND_RR_2"/>
    <property type="match status" value="1"/>
</dbReference>
<accession>A0A023EEN0</accession>
<dbReference type="GO" id="GO:0042302">
    <property type="term" value="F:structural constituent of cuticle"/>
    <property type="evidence" value="ECO:0007669"/>
    <property type="project" value="UniProtKB-UniRule"/>
</dbReference>
<dbReference type="Pfam" id="PF00379">
    <property type="entry name" value="Chitin_bind_4"/>
    <property type="match status" value="1"/>
</dbReference>
<feature type="signal peptide" evidence="3">
    <location>
        <begin position="1"/>
        <end position="18"/>
    </location>
</feature>
<dbReference type="VEuPathDB" id="VectorBase:AALF027620"/>
<evidence type="ECO:0000313" key="6">
    <source>
        <dbReference type="Proteomes" id="UP000069940"/>
    </source>
</evidence>
<reference evidence="5" key="3">
    <citation type="submission" date="2025-05" db="UniProtKB">
        <authorList>
            <consortium name="EnsemblMetazoa"/>
        </authorList>
    </citation>
    <scope>IDENTIFICATION</scope>
    <source>
        <strain evidence="5">Foshan</strain>
    </source>
</reference>
<dbReference type="STRING" id="7160.A0A023EEN0"/>
<reference evidence="4" key="1">
    <citation type="journal article" date="2014" name="PLoS Negl. Trop. Dis.">
        <title>Identification and characterization of seminal fluid proteins in the Asian tiger mosquito, Aedes albopictus.</title>
        <authorList>
            <person name="Boes K.E."/>
            <person name="Ribeiro J.M."/>
            <person name="Wong A."/>
            <person name="Harrington L.C."/>
            <person name="Wolfner M.F."/>
            <person name="Sirot L.K."/>
        </authorList>
    </citation>
    <scope>NUCLEOTIDE SEQUENCE</scope>
    <source>
        <tissue evidence="4">Reproductive organs</tissue>
    </source>
</reference>
<evidence type="ECO:0000256" key="2">
    <source>
        <dbReference type="PROSITE-ProRule" id="PRU00497"/>
    </source>
</evidence>
<reference evidence="6" key="2">
    <citation type="journal article" date="2015" name="Proc. Natl. Acad. Sci. U.S.A.">
        <title>Genome sequence of the Asian Tiger mosquito, Aedes albopictus, reveals insights into its biology, genetics, and evolution.</title>
        <authorList>
            <person name="Chen X.G."/>
            <person name="Jiang X."/>
            <person name="Gu J."/>
            <person name="Xu M."/>
            <person name="Wu Y."/>
            <person name="Deng Y."/>
            <person name="Zhang C."/>
            <person name="Bonizzoni M."/>
            <person name="Dermauw W."/>
            <person name="Vontas J."/>
            <person name="Armbruster P."/>
            <person name="Huang X."/>
            <person name="Yang Y."/>
            <person name="Zhang H."/>
            <person name="He W."/>
            <person name="Peng H."/>
            <person name="Liu Y."/>
            <person name="Wu K."/>
            <person name="Chen J."/>
            <person name="Lirakis M."/>
            <person name="Topalis P."/>
            <person name="Van Leeuwen T."/>
            <person name="Hall A.B."/>
            <person name="Jiang X."/>
            <person name="Thorpe C."/>
            <person name="Mueller R.L."/>
            <person name="Sun C."/>
            <person name="Waterhouse R.M."/>
            <person name="Yan G."/>
            <person name="Tu Z.J."/>
            <person name="Fang X."/>
            <person name="James A.A."/>
        </authorList>
    </citation>
    <scope>NUCLEOTIDE SEQUENCE [LARGE SCALE GENOMIC DNA]</scope>
    <source>
        <strain evidence="6">Foshan</strain>
    </source>
</reference>
<dbReference type="VEuPathDB" id="VectorBase:AALC636_030863"/>
<dbReference type="PRINTS" id="PR00947">
    <property type="entry name" value="CUTICLE"/>
</dbReference>
<name>A0A023EEN0_AEDAL</name>
<dbReference type="AlphaFoldDB" id="A0A023EEN0"/>
<evidence type="ECO:0000313" key="4">
    <source>
        <dbReference type="EMBL" id="JAC07832.1"/>
    </source>
</evidence>
<evidence type="ECO:0000256" key="3">
    <source>
        <dbReference type="SAM" id="SignalP"/>
    </source>
</evidence>
<keyword evidence="1 2" id="KW-0193">Cuticle</keyword>
<dbReference type="EnsemblMetazoa" id="AALFPA23_006276.R8129">
    <property type="protein sequence ID" value="AALFPA23_006276.P8129"/>
    <property type="gene ID" value="AALFPA23_006276"/>
</dbReference>
<sequence>MFKVTLFVIGCLLAAASARYLGAEGGYWDGYAADHHDYYSYPKYNYEYGVKDYHTGDHKSQWEHRDGDVVKGGYTLDEADGTKRVVEYYSDKHNGLTAHVKRIGHAYHPQVYGYHGGYYQGYGHGHGAYSYNNLNQYHH</sequence>
<dbReference type="PANTHER" id="PTHR12236">
    <property type="entry name" value="STRUCTURAL CONTITUENT OF CUTICLE"/>
    <property type="match status" value="1"/>
</dbReference>
<feature type="chain" id="PRO_5014496573" evidence="3">
    <location>
        <begin position="19"/>
        <end position="139"/>
    </location>
</feature>
<evidence type="ECO:0000313" key="5">
    <source>
        <dbReference type="EnsemblMetazoa" id="AALFPA23_006276.P8129"/>
    </source>
</evidence>
<protein>
    <submittedName>
        <fullName evidence="4">Putative adult cuticle protein</fullName>
    </submittedName>
</protein>
<dbReference type="VEuPathDB" id="VectorBase:AALFPA_048138"/>
<dbReference type="Proteomes" id="UP000069940">
    <property type="component" value="Unassembled WGS sequence"/>
</dbReference>
<dbReference type="PANTHER" id="PTHR12236:SF76">
    <property type="entry name" value="ADULT-SPECIFIC CUTICULAR PROTEIN ACP-20-LIKE PROTEIN"/>
    <property type="match status" value="1"/>
</dbReference>
<dbReference type="VEuPathDB" id="VectorBase:AALC636_034332"/>
<proteinExistence type="evidence at transcript level"/>
<keyword evidence="3" id="KW-0732">Signal</keyword>
<keyword evidence="6" id="KW-1185">Reference proteome</keyword>
<evidence type="ECO:0000256" key="1">
    <source>
        <dbReference type="ARBA" id="ARBA00022460"/>
    </source>
</evidence>
<dbReference type="GO" id="GO:0005615">
    <property type="term" value="C:extracellular space"/>
    <property type="evidence" value="ECO:0007669"/>
    <property type="project" value="TreeGrafter"/>
</dbReference>
<dbReference type="EMBL" id="GAPW01005766">
    <property type="protein sequence ID" value="JAC07832.1"/>
    <property type="molecule type" value="mRNA"/>
</dbReference>
<dbReference type="GO" id="GO:0031012">
    <property type="term" value="C:extracellular matrix"/>
    <property type="evidence" value="ECO:0007669"/>
    <property type="project" value="TreeGrafter"/>
</dbReference>
<organism evidence="4">
    <name type="scientific">Aedes albopictus</name>
    <name type="common">Asian tiger mosquito</name>
    <name type="synonym">Stegomyia albopicta</name>
    <dbReference type="NCBI Taxonomy" id="7160"/>
    <lineage>
        <taxon>Eukaryota</taxon>
        <taxon>Metazoa</taxon>
        <taxon>Ecdysozoa</taxon>
        <taxon>Arthropoda</taxon>
        <taxon>Hexapoda</taxon>
        <taxon>Insecta</taxon>
        <taxon>Pterygota</taxon>
        <taxon>Neoptera</taxon>
        <taxon>Endopterygota</taxon>
        <taxon>Diptera</taxon>
        <taxon>Nematocera</taxon>
        <taxon>Culicoidea</taxon>
        <taxon>Culicidae</taxon>
        <taxon>Culicinae</taxon>
        <taxon>Aedini</taxon>
        <taxon>Aedes</taxon>
        <taxon>Stegomyia</taxon>
    </lineage>
</organism>
<dbReference type="OrthoDB" id="6382835at2759"/>
<dbReference type="InterPro" id="IPR000618">
    <property type="entry name" value="Insect_cuticle"/>
</dbReference>
<dbReference type="InterPro" id="IPR051217">
    <property type="entry name" value="Insect_Cuticle_Struc_Prot"/>
</dbReference>